<dbReference type="NCBIfam" id="TIGR00711">
    <property type="entry name" value="efflux_EmrB"/>
    <property type="match status" value="1"/>
</dbReference>
<comment type="caution">
    <text evidence="10">The sequence shown here is derived from an EMBL/GenBank/DDBJ whole genome shotgun (WGS) entry which is preliminary data.</text>
</comment>
<evidence type="ECO:0000256" key="8">
    <source>
        <dbReference type="SAM" id="Phobius"/>
    </source>
</evidence>
<protein>
    <submittedName>
        <fullName evidence="10">EmrB/QacA subfamily drug resistance transporter</fullName>
    </submittedName>
</protein>
<feature type="transmembrane region" description="Helical" evidence="8">
    <location>
        <begin position="12"/>
        <end position="34"/>
    </location>
</feature>
<keyword evidence="4" id="KW-1003">Cell membrane</keyword>
<evidence type="ECO:0000313" key="10">
    <source>
        <dbReference type="EMBL" id="MBB6485782.1"/>
    </source>
</evidence>
<dbReference type="InterPro" id="IPR011701">
    <property type="entry name" value="MFS"/>
</dbReference>
<keyword evidence="7 8" id="KW-0472">Membrane</keyword>
<evidence type="ECO:0000256" key="3">
    <source>
        <dbReference type="ARBA" id="ARBA00022448"/>
    </source>
</evidence>
<dbReference type="Pfam" id="PF07690">
    <property type="entry name" value="MFS_1"/>
    <property type="match status" value="1"/>
</dbReference>
<evidence type="ECO:0000256" key="6">
    <source>
        <dbReference type="ARBA" id="ARBA00022989"/>
    </source>
</evidence>
<name>A0A7X0MCG2_9HYPH</name>
<dbReference type="InterPro" id="IPR004638">
    <property type="entry name" value="EmrB-like"/>
</dbReference>
<accession>A0A7X0MCG2</accession>
<sequence>MTVNRRSVAAAAVYLGTFMASLAISIVSVALPAIQSDLGIGLSGLQWVVGTYTLCLSAFMLSAGPLADRYGRKRIWLIGVALFTVGSAVCASAHSLETLIAGCALQGVAGALVIPGALSILTQAFPDPAERAHVIGGWSSFSAVSLILGPMLGGLLVDHAGWASIFLVNLPIGMVTISLGLLGIEESANPEHAALDPAGQFLSIAFLGSLTFALINAGNAGWYARETIFSLLTSSISLVLFIVVELRASRPVFPVDLFRQAPFASANFASLVLGFSGYTSLFLFSLFLQQGQGWTATDAGWRMAPVFAAMLFASSIFGKLSRRFGMNRLMIAGYIILGVSMLAMTSFTPTTPYWIVAPAFTLLGIALGVAVPATGAAAMGSAPRERTGAASATMNALRQGGMTIGIALLGTIMSTRATASLEGTLTGSGSEHAATLAAVAVQRHEMPVGLSIAPETFQSLLKEASTHGFASAAMVAGALGLVATLVLAVSAYRTARRRSSASH</sequence>
<organism evidence="10 11">
    <name type="scientific">Rhizobium lusitanum</name>
    <dbReference type="NCBI Taxonomy" id="293958"/>
    <lineage>
        <taxon>Bacteria</taxon>
        <taxon>Pseudomonadati</taxon>
        <taxon>Pseudomonadota</taxon>
        <taxon>Alphaproteobacteria</taxon>
        <taxon>Hyphomicrobiales</taxon>
        <taxon>Rhizobiaceae</taxon>
        <taxon>Rhizobium/Agrobacterium group</taxon>
        <taxon>Rhizobium</taxon>
    </lineage>
</organism>
<comment type="similarity">
    <text evidence="2">Belongs to the major facilitator superfamily. EmrB family.</text>
</comment>
<dbReference type="InterPro" id="IPR005829">
    <property type="entry name" value="Sugar_transporter_CS"/>
</dbReference>
<feature type="transmembrane region" description="Helical" evidence="8">
    <location>
        <begin position="266"/>
        <end position="287"/>
    </location>
</feature>
<feature type="transmembrane region" description="Helical" evidence="8">
    <location>
        <begin position="329"/>
        <end position="347"/>
    </location>
</feature>
<evidence type="ECO:0000256" key="2">
    <source>
        <dbReference type="ARBA" id="ARBA00008537"/>
    </source>
</evidence>
<feature type="transmembrane region" description="Helical" evidence="8">
    <location>
        <begin position="299"/>
        <end position="317"/>
    </location>
</feature>
<dbReference type="Gene3D" id="1.20.1250.20">
    <property type="entry name" value="MFS general substrate transporter like domains"/>
    <property type="match status" value="1"/>
</dbReference>
<evidence type="ECO:0000256" key="7">
    <source>
        <dbReference type="ARBA" id="ARBA00023136"/>
    </source>
</evidence>
<dbReference type="SUPFAM" id="SSF103473">
    <property type="entry name" value="MFS general substrate transporter"/>
    <property type="match status" value="1"/>
</dbReference>
<feature type="transmembrane region" description="Helical" evidence="8">
    <location>
        <begin position="400"/>
        <end position="419"/>
    </location>
</feature>
<gene>
    <name evidence="10" type="ORF">GGD46_003076</name>
</gene>
<dbReference type="GO" id="GO:0022857">
    <property type="term" value="F:transmembrane transporter activity"/>
    <property type="evidence" value="ECO:0007669"/>
    <property type="project" value="InterPro"/>
</dbReference>
<evidence type="ECO:0000256" key="4">
    <source>
        <dbReference type="ARBA" id="ARBA00022475"/>
    </source>
</evidence>
<dbReference type="CDD" id="cd17321">
    <property type="entry name" value="MFS_MMR_MDR_like"/>
    <property type="match status" value="1"/>
</dbReference>
<dbReference type="PANTHER" id="PTHR42718:SF9">
    <property type="entry name" value="MAJOR FACILITATOR SUPERFAMILY MULTIDRUG TRANSPORTER MFSC"/>
    <property type="match status" value="1"/>
</dbReference>
<dbReference type="Gene3D" id="1.20.1720.10">
    <property type="entry name" value="Multidrug resistance protein D"/>
    <property type="match status" value="1"/>
</dbReference>
<dbReference type="PROSITE" id="PS00216">
    <property type="entry name" value="SUGAR_TRANSPORT_1"/>
    <property type="match status" value="1"/>
</dbReference>
<keyword evidence="5 8" id="KW-0812">Transmembrane</keyword>
<dbReference type="PROSITE" id="PS50850">
    <property type="entry name" value="MFS"/>
    <property type="match status" value="1"/>
</dbReference>
<feature type="transmembrane region" description="Helical" evidence="8">
    <location>
        <begin position="353"/>
        <end position="379"/>
    </location>
</feature>
<feature type="transmembrane region" description="Helical" evidence="8">
    <location>
        <begin position="194"/>
        <end position="215"/>
    </location>
</feature>
<evidence type="ECO:0000313" key="11">
    <source>
        <dbReference type="Proteomes" id="UP000565576"/>
    </source>
</evidence>
<dbReference type="EMBL" id="JACHBG010000006">
    <property type="protein sequence ID" value="MBB6485782.1"/>
    <property type="molecule type" value="Genomic_DNA"/>
</dbReference>
<dbReference type="PANTHER" id="PTHR42718">
    <property type="entry name" value="MAJOR FACILITATOR SUPERFAMILY MULTIDRUG TRANSPORTER MFSC"/>
    <property type="match status" value="1"/>
</dbReference>
<dbReference type="InterPro" id="IPR036259">
    <property type="entry name" value="MFS_trans_sf"/>
</dbReference>
<feature type="transmembrane region" description="Helical" evidence="8">
    <location>
        <begin position="134"/>
        <end position="156"/>
    </location>
</feature>
<feature type="transmembrane region" description="Helical" evidence="8">
    <location>
        <begin position="99"/>
        <end position="122"/>
    </location>
</feature>
<reference evidence="10 11" key="1">
    <citation type="submission" date="2020-08" db="EMBL/GenBank/DDBJ databases">
        <title>Genomic Encyclopedia of Type Strains, Phase IV (KMG-V): Genome sequencing to study the core and pangenomes of soil and plant-associated prokaryotes.</title>
        <authorList>
            <person name="Whitman W."/>
        </authorList>
    </citation>
    <scope>NUCLEOTIDE SEQUENCE [LARGE SCALE GENOMIC DNA]</scope>
    <source>
        <strain evidence="10 11">SEMIA 4060</strain>
    </source>
</reference>
<dbReference type="AlphaFoldDB" id="A0A7X0MCG2"/>
<feature type="domain" description="Major facilitator superfamily (MFS) profile" evidence="9">
    <location>
        <begin position="9"/>
        <end position="495"/>
    </location>
</feature>
<keyword evidence="3" id="KW-0813">Transport</keyword>
<feature type="transmembrane region" description="Helical" evidence="8">
    <location>
        <begin position="75"/>
        <end position="93"/>
    </location>
</feature>
<feature type="transmembrane region" description="Helical" evidence="8">
    <location>
        <begin position="469"/>
        <end position="492"/>
    </location>
</feature>
<proteinExistence type="inferred from homology"/>
<keyword evidence="6 8" id="KW-1133">Transmembrane helix</keyword>
<evidence type="ECO:0000256" key="1">
    <source>
        <dbReference type="ARBA" id="ARBA00004651"/>
    </source>
</evidence>
<feature type="transmembrane region" description="Helical" evidence="8">
    <location>
        <begin position="162"/>
        <end position="182"/>
    </location>
</feature>
<dbReference type="GO" id="GO:0005886">
    <property type="term" value="C:plasma membrane"/>
    <property type="evidence" value="ECO:0007669"/>
    <property type="project" value="UniProtKB-SubCell"/>
</dbReference>
<dbReference type="PRINTS" id="PR01036">
    <property type="entry name" value="TCRTETB"/>
</dbReference>
<dbReference type="InterPro" id="IPR020846">
    <property type="entry name" value="MFS_dom"/>
</dbReference>
<evidence type="ECO:0000259" key="9">
    <source>
        <dbReference type="PROSITE" id="PS50850"/>
    </source>
</evidence>
<feature type="transmembrane region" description="Helical" evidence="8">
    <location>
        <begin position="40"/>
        <end position="63"/>
    </location>
</feature>
<comment type="subcellular location">
    <subcellularLocation>
        <location evidence="1">Cell membrane</location>
        <topology evidence="1">Multi-pass membrane protein</topology>
    </subcellularLocation>
</comment>
<dbReference type="Proteomes" id="UP000565576">
    <property type="component" value="Unassembled WGS sequence"/>
</dbReference>
<dbReference type="RefSeq" id="WP_184705153.1">
    <property type="nucleotide sequence ID" value="NZ_JACHBG010000006.1"/>
</dbReference>
<evidence type="ECO:0000256" key="5">
    <source>
        <dbReference type="ARBA" id="ARBA00022692"/>
    </source>
</evidence>
<feature type="transmembrane region" description="Helical" evidence="8">
    <location>
        <begin position="227"/>
        <end position="246"/>
    </location>
</feature>